<accession>A0A6P8BGU1</accession>
<dbReference type="AlphaFoldDB" id="A0A6P8BGU1"/>
<feature type="region of interest" description="Disordered" evidence="1">
    <location>
        <begin position="75"/>
        <end position="99"/>
    </location>
</feature>
<keyword evidence="2" id="KW-0812">Transmembrane</keyword>
<keyword evidence="2" id="KW-1133">Transmembrane helix</keyword>
<reference evidence="4" key="1">
    <citation type="journal article" date="2019" name="Mol. Biol. Evol.">
        <title>Blast fungal genomes show frequent chromosomal changes, gene gains and losses, and effector gene turnover.</title>
        <authorList>
            <person name="Gomez Luciano L.B."/>
            <person name="Jason Tsai I."/>
            <person name="Chuma I."/>
            <person name="Tosa Y."/>
            <person name="Chen Y.H."/>
            <person name="Li J.Y."/>
            <person name="Li M.Y."/>
            <person name="Jade Lu M.Y."/>
            <person name="Nakayashiki H."/>
            <person name="Li W.H."/>
        </authorList>
    </citation>
    <scope>NUCLEOTIDE SEQUENCE</scope>
    <source>
        <strain evidence="4">NI907</strain>
    </source>
</reference>
<evidence type="ECO:0000256" key="2">
    <source>
        <dbReference type="SAM" id="Phobius"/>
    </source>
</evidence>
<proteinExistence type="predicted"/>
<keyword evidence="2" id="KW-0472">Membrane</keyword>
<organism evidence="3 4">
    <name type="scientific">Pyricularia grisea</name>
    <name type="common">Crabgrass-specific blast fungus</name>
    <name type="synonym">Magnaporthe grisea</name>
    <dbReference type="NCBI Taxonomy" id="148305"/>
    <lineage>
        <taxon>Eukaryota</taxon>
        <taxon>Fungi</taxon>
        <taxon>Dikarya</taxon>
        <taxon>Ascomycota</taxon>
        <taxon>Pezizomycotina</taxon>
        <taxon>Sordariomycetes</taxon>
        <taxon>Sordariomycetidae</taxon>
        <taxon>Magnaporthales</taxon>
        <taxon>Pyriculariaceae</taxon>
        <taxon>Pyricularia</taxon>
    </lineage>
</organism>
<name>A0A6P8BGU1_PYRGI</name>
<reference evidence="4" key="2">
    <citation type="submission" date="2019-10" db="EMBL/GenBank/DDBJ databases">
        <authorList>
            <consortium name="NCBI Genome Project"/>
        </authorList>
    </citation>
    <scope>NUCLEOTIDE SEQUENCE</scope>
    <source>
        <strain evidence="4">NI907</strain>
    </source>
</reference>
<evidence type="ECO:0000313" key="3">
    <source>
        <dbReference type="Proteomes" id="UP000515153"/>
    </source>
</evidence>
<feature type="transmembrane region" description="Helical" evidence="2">
    <location>
        <begin position="20"/>
        <end position="45"/>
    </location>
</feature>
<dbReference type="GeneID" id="41955036"/>
<sequence>MEMHMLEARAQGRGRRLAAGAIAGIAIAGFVVFLAFLLCCYCCCFRKKRSRNQEKVHYGGPPMAHQNGGGGFMGRINGMMGRRRGPDYGVQQPPPAHYR</sequence>
<evidence type="ECO:0000313" key="4">
    <source>
        <dbReference type="RefSeq" id="XP_030986508.1"/>
    </source>
</evidence>
<dbReference type="KEGG" id="pgri:PgNI_00038"/>
<dbReference type="RefSeq" id="XP_030986508.1">
    <property type="nucleotide sequence ID" value="XM_031120122.1"/>
</dbReference>
<reference evidence="4" key="3">
    <citation type="submission" date="2025-08" db="UniProtKB">
        <authorList>
            <consortium name="RefSeq"/>
        </authorList>
    </citation>
    <scope>IDENTIFICATION</scope>
    <source>
        <strain evidence="4">NI907</strain>
    </source>
</reference>
<dbReference type="Proteomes" id="UP000515153">
    <property type="component" value="Unplaced"/>
</dbReference>
<gene>
    <name evidence="4" type="ORF">PgNI_00038</name>
</gene>
<evidence type="ECO:0000256" key="1">
    <source>
        <dbReference type="SAM" id="MobiDB-lite"/>
    </source>
</evidence>
<protein>
    <submittedName>
        <fullName evidence="4">Uncharacterized protein</fullName>
    </submittedName>
</protein>
<keyword evidence="3" id="KW-1185">Reference proteome</keyword>